<dbReference type="Pfam" id="PF03992">
    <property type="entry name" value="ABM"/>
    <property type="match status" value="1"/>
</dbReference>
<gene>
    <name evidence="2" type="ORF">COI93_08965</name>
</gene>
<comment type="caution">
    <text evidence="2">The sequence shown here is derived from an EMBL/GenBank/DDBJ whole genome shotgun (WGS) entry which is preliminary data.</text>
</comment>
<reference evidence="2 3" key="1">
    <citation type="submission" date="2017-09" db="EMBL/GenBank/DDBJ databases">
        <title>Large-scale bioinformatics analysis of Bacillus genomes uncovers conserved roles of natural products in bacterial physiology.</title>
        <authorList>
            <consortium name="Agbiome Team Llc"/>
            <person name="Bleich R.M."/>
            <person name="Grubbs K.J."/>
            <person name="Santa Maria K.C."/>
            <person name="Allen S.E."/>
            <person name="Farag S."/>
            <person name="Shank E.A."/>
            <person name="Bowers A."/>
        </authorList>
    </citation>
    <scope>NUCLEOTIDE SEQUENCE [LARGE SCALE GENOMIC DNA]</scope>
    <source>
        <strain evidence="2 3">AFS083043</strain>
    </source>
</reference>
<keyword evidence="2" id="KW-0560">Oxidoreductase</keyword>
<dbReference type="Proteomes" id="UP000242656">
    <property type="component" value="Unassembled WGS sequence"/>
</dbReference>
<dbReference type="SUPFAM" id="SSF54909">
    <property type="entry name" value="Dimeric alpha+beta barrel"/>
    <property type="match status" value="1"/>
</dbReference>
<dbReference type="InterPro" id="IPR011008">
    <property type="entry name" value="Dimeric_a/b-barrel"/>
</dbReference>
<name>A0A2B0MCF6_BACCE</name>
<feature type="domain" description="ABM" evidence="1">
    <location>
        <begin position="27"/>
        <end position="82"/>
    </location>
</feature>
<accession>A0A2B0MCF6</accession>
<protein>
    <submittedName>
        <fullName evidence="2">Antibiotic biosynthesis monooxygenase</fullName>
    </submittedName>
</protein>
<dbReference type="InterPro" id="IPR052936">
    <property type="entry name" value="Jasmonate_Hydroxylase-like"/>
</dbReference>
<dbReference type="GO" id="GO:0004497">
    <property type="term" value="F:monooxygenase activity"/>
    <property type="evidence" value="ECO:0007669"/>
    <property type="project" value="UniProtKB-KW"/>
</dbReference>
<dbReference type="Gene3D" id="3.30.70.100">
    <property type="match status" value="1"/>
</dbReference>
<dbReference type="InterPro" id="IPR007138">
    <property type="entry name" value="ABM_dom"/>
</dbReference>
<organism evidence="2 3">
    <name type="scientific">Bacillus cereus</name>
    <dbReference type="NCBI Taxonomy" id="1396"/>
    <lineage>
        <taxon>Bacteria</taxon>
        <taxon>Bacillati</taxon>
        <taxon>Bacillota</taxon>
        <taxon>Bacilli</taxon>
        <taxon>Bacillales</taxon>
        <taxon>Bacillaceae</taxon>
        <taxon>Bacillus</taxon>
        <taxon>Bacillus cereus group</taxon>
    </lineage>
</organism>
<dbReference type="EMBL" id="NUWN01000028">
    <property type="protein sequence ID" value="PFK43878.1"/>
    <property type="molecule type" value="Genomic_DNA"/>
</dbReference>
<sequence>MRDTKQSNKSYYAVIFTSQLSQDTNDYSDVAEEMEKLAKEQPGFIDVESVRDTSGFGITISYWESLEAIKQWRENAAHTIARKRGREQWYEQFHMRICLVEKEYDFHKKGL</sequence>
<evidence type="ECO:0000259" key="1">
    <source>
        <dbReference type="Pfam" id="PF03992"/>
    </source>
</evidence>
<dbReference type="PANTHER" id="PTHR37811:SF2">
    <property type="entry name" value="ABM DOMAIN-CONTAINING PROTEIN"/>
    <property type="match status" value="1"/>
</dbReference>
<keyword evidence="2" id="KW-0503">Monooxygenase</keyword>
<dbReference type="PANTHER" id="PTHR37811">
    <property type="entry name" value="BLL5343 PROTEIN"/>
    <property type="match status" value="1"/>
</dbReference>
<proteinExistence type="predicted"/>
<evidence type="ECO:0000313" key="2">
    <source>
        <dbReference type="EMBL" id="PFK43878.1"/>
    </source>
</evidence>
<dbReference type="RefSeq" id="WP_098490486.1">
    <property type="nucleotide sequence ID" value="NZ_NUWN01000028.1"/>
</dbReference>
<evidence type="ECO:0000313" key="3">
    <source>
        <dbReference type="Proteomes" id="UP000242656"/>
    </source>
</evidence>
<dbReference type="AlphaFoldDB" id="A0A2B0MCF6"/>